<evidence type="ECO:0000256" key="12">
    <source>
        <dbReference type="ARBA" id="ARBA00023004"/>
    </source>
</evidence>
<dbReference type="InterPro" id="IPR016169">
    <property type="entry name" value="FAD-bd_PCMH_sub2"/>
</dbReference>
<keyword evidence="15" id="KW-0576">Peroxisome</keyword>
<keyword evidence="14" id="KW-0520">NAD</keyword>
<evidence type="ECO:0000256" key="15">
    <source>
        <dbReference type="ARBA" id="ARBA00023140"/>
    </source>
</evidence>
<evidence type="ECO:0000256" key="11">
    <source>
        <dbReference type="ARBA" id="ARBA00023002"/>
    </source>
</evidence>
<comment type="caution">
    <text evidence="21">The sequence shown here is derived from an EMBL/GenBank/DDBJ whole genome shotgun (WGS) entry which is preliminary data.</text>
</comment>
<dbReference type="Gene3D" id="1.10.150.120">
    <property type="entry name" value="[2Fe-2S]-binding domain"/>
    <property type="match status" value="1"/>
</dbReference>
<evidence type="ECO:0000256" key="16">
    <source>
        <dbReference type="ARBA" id="ARBA00034078"/>
    </source>
</evidence>
<keyword evidence="22" id="KW-1185">Reference proteome</keyword>
<dbReference type="Gene3D" id="3.90.1170.50">
    <property type="entry name" value="Aldehyde oxidase/xanthine dehydrogenase, a/b hammerhead"/>
    <property type="match status" value="1"/>
</dbReference>
<name>A0ABD2MW07_9CUCU</name>
<feature type="domain" description="2Fe-2S ferredoxin-type" evidence="19">
    <location>
        <begin position="9"/>
        <end position="96"/>
    </location>
</feature>
<dbReference type="GO" id="GO:0046872">
    <property type="term" value="F:metal ion binding"/>
    <property type="evidence" value="ECO:0007669"/>
    <property type="project" value="UniProtKB-KW"/>
</dbReference>
<dbReference type="Pfam" id="PF00111">
    <property type="entry name" value="Fer2"/>
    <property type="match status" value="1"/>
</dbReference>
<dbReference type="InterPro" id="IPR036010">
    <property type="entry name" value="2Fe-2S_ferredoxin-like_sf"/>
</dbReference>
<organism evidence="21 22">
    <name type="scientific">Cryptolaemus montrouzieri</name>
    <dbReference type="NCBI Taxonomy" id="559131"/>
    <lineage>
        <taxon>Eukaryota</taxon>
        <taxon>Metazoa</taxon>
        <taxon>Ecdysozoa</taxon>
        <taxon>Arthropoda</taxon>
        <taxon>Hexapoda</taxon>
        <taxon>Insecta</taxon>
        <taxon>Pterygota</taxon>
        <taxon>Neoptera</taxon>
        <taxon>Endopterygota</taxon>
        <taxon>Coleoptera</taxon>
        <taxon>Polyphaga</taxon>
        <taxon>Cucujiformia</taxon>
        <taxon>Coccinelloidea</taxon>
        <taxon>Coccinellidae</taxon>
        <taxon>Scymninae</taxon>
        <taxon>Scymnini</taxon>
        <taxon>Cryptolaemus</taxon>
    </lineage>
</organism>
<evidence type="ECO:0000256" key="7">
    <source>
        <dbReference type="ARBA" id="ARBA00022630"/>
    </source>
</evidence>
<dbReference type="NCBIfam" id="TIGR02963">
    <property type="entry name" value="xanthine_xdhA"/>
    <property type="match status" value="1"/>
</dbReference>
<evidence type="ECO:0000256" key="17">
    <source>
        <dbReference type="ARBA" id="ARBA00049017"/>
    </source>
</evidence>
<dbReference type="Gene3D" id="3.10.20.30">
    <property type="match status" value="1"/>
</dbReference>
<evidence type="ECO:0000313" key="22">
    <source>
        <dbReference type="Proteomes" id="UP001516400"/>
    </source>
</evidence>
<dbReference type="EC" id="1.17.1.4" evidence="5"/>
<comment type="cofactor">
    <cofactor evidence="1">
        <name>Mo-molybdopterin</name>
        <dbReference type="ChEBI" id="CHEBI:71302"/>
    </cofactor>
</comment>
<evidence type="ECO:0000259" key="20">
    <source>
        <dbReference type="PROSITE" id="PS51387"/>
    </source>
</evidence>
<keyword evidence="10" id="KW-0274">FAD</keyword>
<dbReference type="Pfam" id="PF00941">
    <property type="entry name" value="FAD_binding_5"/>
    <property type="match status" value="1"/>
</dbReference>
<evidence type="ECO:0000256" key="8">
    <source>
        <dbReference type="ARBA" id="ARBA00022714"/>
    </source>
</evidence>
<protein>
    <recommendedName>
        <fullName evidence="5">xanthine dehydrogenase</fullName>
        <ecNumber evidence="5">1.17.1.4</ecNumber>
    </recommendedName>
</protein>
<dbReference type="PANTHER" id="PTHR45444:SF3">
    <property type="entry name" value="XANTHINE DEHYDROGENASE"/>
    <property type="match status" value="1"/>
</dbReference>
<dbReference type="FunFam" id="3.10.20.30:FF:000015">
    <property type="entry name" value="Aldehyde oxidase 1"/>
    <property type="match status" value="1"/>
</dbReference>
<keyword evidence="13" id="KW-0411">Iron-sulfur</keyword>
<dbReference type="FunFam" id="3.90.1170.50:FF:000001">
    <property type="entry name" value="Aldehyde oxidase 1"/>
    <property type="match status" value="1"/>
</dbReference>
<evidence type="ECO:0000259" key="19">
    <source>
        <dbReference type="PROSITE" id="PS51085"/>
    </source>
</evidence>
<comment type="subunit">
    <text evidence="4">Homodimer.</text>
</comment>
<evidence type="ECO:0000256" key="2">
    <source>
        <dbReference type="ARBA" id="ARBA00001974"/>
    </source>
</evidence>
<dbReference type="InterPro" id="IPR016208">
    <property type="entry name" value="Ald_Oxase/xanthine_DH-like"/>
</dbReference>
<feature type="domain" description="FAD-binding PCMH-type" evidence="20">
    <location>
        <begin position="287"/>
        <end position="472"/>
    </location>
</feature>
<keyword evidence="12" id="KW-0408">Iron</keyword>
<proteinExistence type="predicted"/>
<dbReference type="Gene3D" id="3.30.465.10">
    <property type="match status" value="1"/>
</dbReference>
<evidence type="ECO:0000313" key="21">
    <source>
        <dbReference type="EMBL" id="KAL3270337.1"/>
    </source>
</evidence>
<dbReference type="InterPro" id="IPR036683">
    <property type="entry name" value="CO_DH_flav_C_dom_sf"/>
</dbReference>
<dbReference type="InterPro" id="IPR014307">
    <property type="entry name" value="Xanthine_DH_ssu"/>
</dbReference>
<dbReference type="Gene3D" id="3.30.43.10">
    <property type="entry name" value="Uridine Diphospho-n-acetylenolpyruvylglucosamine Reductase, domain 2"/>
    <property type="match status" value="1"/>
</dbReference>
<dbReference type="Pfam" id="PF01315">
    <property type="entry name" value="Ald_Xan_dh_C"/>
    <property type="match status" value="1"/>
</dbReference>
<dbReference type="PROSITE" id="PS51387">
    <property type="entry name" value="FAD_PCMH"/>
    <property type="match status" value="1"/>
</dbReference>
<dbReference type="SUPFAM" id="SSF55447">
    <property type="entry name" value="CO dehydrogenase flavoprotein C-terminal domain-like"/>
    <property type="match status" value="1"/>
</dbReference>
<dbReference type="InterPro" id="IPR001041">
    <property type="entry name" value="2Fe-2S_ferredoxin-type"/>
</dbReference>
<comment type="cofactor">
    <cofactor evidence="2">
        <name>FAD</name>
        <dbReference type="ChEBI" id="CHEBI:57692"/>
    </cofactor>
</comment>
<keyword evidence="7" id="KW-0285">Flavoprotein</keyword>
<dbReference type="EMBL" id="JABFTP020000021">
    <property type="protein sequence ID" value="KAL3270337.1"/>
    <property type="molecule type" value="Genomic_DNA"/>
</dbReference>
<dbReference type="FunFam" id="3.30.465.10:FF:000004">
    <property type="entry name" value="Xanthine dehydrogenase/oxidase"/>
    <property type="match status" value="1"/>
</dbReference>
<dbReference type="SUPFAM" id="SSF54665">
    <property type="entry name" value="CO dehydrogenase molybdoprotein N-domain-like"/>
    <property type="match status" value="1"/>
</dbReference>
<keyword evidence="9" id="KW-0479">Metal-binding</keyword>
<comment type="cofactor">
    <cofactor evidence="16">
        <name>[2Fe-2S] cluster</name>
        <dbReference type="ChEBI" id="CHEBI:190135"/>
    </cofactor>
</comment>
<reference evidence="21 22" key="1">
    <citation type="journal article" date="2021" name="BMC Biol.">
        <title>Horizontally acquired antibacterial genes associated with adaptive radiation of ladybird beetles.</title>
        <authorList>
            <person name="Li H.S."/>
            <person name="Tang X.F."/>
            <person name="Huang Y.H."/>
            <person name="Xu Z.Y."/>
            <person name="Chen M.L."/>
            <person name="Du X.Y."/>
            <person name="Qiu B.Y."/>
            <person name="Chen P.T."/>
            <person name="Zhang W."/>
            <person name="Slipinski A."/>
            <person name="Escalona H.E."/>
            <person name="Waterhouse R.M."/>
            <person name="Zwick A."/>
            <person name="Pang H."/>
        </authorList>
    </citation>
    <scope>NUCLEOTIDE SEQUENCE [LARGE SCALE GENOMIC DNA]</scope>
    <source>
        <strain evidence="21">SYSU2018</strain>
    </source>
</reference>
<dbReference type="Pfam" id="PF01799">
    <property type="entry name" value="Fer2_2"/>
    <property type="match status" value="1"/>
</dbReference>
<dbReference type="GO" id="GO:0004854">
    <property type="term" value="F:xanthine dehydrogenase activity"/>
    <property type="evidence" value="ECO:0007669"/>
    <property type="project" value="UniProtKB-EC"/>
</dbReference>
<dbReference type="SMART" id="SM01008">
    <property type="entry name" value="Ald_Xan_dh_C"/>
    <property type="match status" value="1"/>
</dbReference>
<dbReference type="Proteomes" id="UP001516400">
    <property type="component" value="Unassembled WGS sequence"/>
</dbReference>
<evidence type="ECO:0000256" key="9">
    <source>
        <dbReference type="ARBA" id="ARBA00022723"/>
    </source>
</evidence>
<dbReference type="PANTHER" id="PTHR45444">
    <property type="entry name" value="XANTHINE DEHYDROGENASE"/>
    <property type="match status" value="1"/>
</dbReference>
<dbReference type="GO" id="GO:0005777">
    <property type="term" value="C:peroxisome"/>
    <property type="evidence" value="ECO:0007669"/>
    <property type="project" value="UniProtKB-SubCell"/>
</dbReference>
<comment type="subcellular location">
    <subcellularLocation>
        <location evidence="3">Peroxisome</location>
    </subcellularLocation>
</comment>
<evidence type="ECO:0000256" key="3">
    <source>
        <dbReference type="ARBA" id="ARBA00004275"/>
    </source>
</evidence>
<accession>A0ABD2MW07</accession>
<dbReference type="InterPro" id="IPR002888">
    <property type="entry name" value="2Fe-2S-bd"/>
</dbReference>
<dbReference type="FunFam" id="3.30.390.50:FF:000001">
    <property type="entry name" value="Xanthine dehydrogenase oxidase"/>
    <property type="match status" value="1"/>
</dbReference>
<keyword evidence="11" id="KW-0560">Oxidoreductase</keyword>
<evidence type="ECO:0000256" key="4">
    <source>
        <dbReference type="ARBA" id="ARBA00011738"/>
    </source>
</evidence>
<dbReference type="SUPFAM" id="SSF54292">
    <property type="entry name" value="2Fe-2S ferredoxin-like"/>
    <property type="match status" value="1"/>
</dbReference>
<dbReference type="PROSITE" id="PS51085">
    <property type="entry name" value="2FE2S_FER_2"/>
    <property type="match status" value="1"/>
</dbReference>
<evidence type="ECO:0000256" key="6">
    <source>
        <dbReference type="ARBA" id="ARBA00022505"/>
    </source>
</evidence>
<dbReference type="InterPro" id="IPR005107">
    <property type="entry name" value="CO_DH_flav_C"/>
</dbReference>
<sequence>MADQFQGVNTLVFYVNGKKVEDNDVDPEWTLLYYLRNKLRLCGTKLGCGEGGCGACTVMVSRFDRENKKEIHIPVNACLAPVCSMHGLAVTTVEGIGSTKSRLHPVQERIAKAHGSQCGFCTPGIVMSMYTLLRNNPTPNLSDLDVAFQGNLCRCTGYRPIIEGFKTFTEEWEIAQRATEMNGKICGLGKNCCKFQNGNDNSTRKISATKMNECNKNKINTNKVDAKSPSYINGNGFHEDENGNSNGNQEDVLYRPSDFIPYHPTQEPIFPPELKLSDKYDQEFLIIRGQNCTWYRPKSLEQFLVLKSTYPEAKIVVGNTEVGVEMKFRNLIYPVLIQPSQIKELNSIERVEDGLIVGAGVTLIEIENYFRQQIESLPESKTRLFSTAVKILHYFAGKQIRSVGSLGSNIMTGSPISDMLPVMMAANVSLKLQSIRNTREVKLDNNFFTGYRKSILEPDEVLISIRIPYSSENQYFYAHKQARRREDDIAIVNMCMNVNFEGKTNIIEDIAIAFGGMSFKTVMAPETSRHLKGKHWNKQNIELAFNYLLEDLPLDPAAPGGMILYRRSLTLSLFFKGFLAISKKLYGKVPFIEIADNEISGIDDFHTEDFKSSQYFTIVPDTQQHNPLRKPIVHTSAFKQATGEAIYCDDMPQFPNELYMAFVLSTEANAFITAIDFSEALCTEGVKAFFSAKDIEKDRLFVGTIVHDEKVFFSDEVTSQGQIIGAIVADNQSIAKRAARKVKVSYEKRYPVILTIDEAIKHNSYIGNTPIKSLRKEILKRFY</sequence>
<dbReference type="InterPro" id="IPR016166">
    <property type="entry name" value="FAD-bd_PCMH"/>
</dbReference>
<evidence type="ECO:0000256" key="1">
    <source>
        <dbReference type="ARBA" id="ARBA00001924"/>
    </source>
</evidence>
<dbReference type="InterPro" id="IPR036856">
    <property type="entry name" value="Ald_Oxase/Xan_DH_a/b_sf"/>
</dbReference>
<evidence type="ECO:0000256" key="18">
    <source>
        <dbReference type="ARBA" id="ARBA00049517"/>
    </source>
</evidence>
<evidence type="ECO:0000256" key="14">
    <source>
        <dbReference type="ARBA" id="ARBA00023027"/>
    </source>
</evidence>
<dbReference type="GO" id="GO:0051537">
    <property type="term" value="F:2 iron, 2 sulfur cluster binding"/>
    <property type="evidence" value="ECO:0007669"/>
    <property type="project" value="UniProtKB-KW"/>
</dbReference>
<dbReference type="Gene3D" id="3.30.390.50">
    <property type="entry name" value="CO dehydrogenase flavoprotein, C-terminal domain"/>
    <property type="match status" value="1"/>
</dbReference>
<dbReference type="FunFam" id="3.30.43.10:FF:000001">
    <property type="entry name" value="Xanthine dehydrogenase/oxidase"/>
    <property type="match status" value="1"/>
</dbReference>
<gene>
    <name evidence="21" type="ORF">HHI36_009385</name>
</gene>
<comment type="catalytic activity">
    <reaction evidence="18">
        <text>hypoxanthine + NAD(+) + H2O = xanthine + NADH + H(+)</text>
        <dbReference type="Rhea" id="RHEA:24670"/>
        <dbReference type="ChEBI" id="CHEBI:15377"/>
        <dbReference type="ChEBI" id="CHEBI:15378"/>
        <dbReference type="ChEBI" id="CHEBI:17368"/>
        <dbReference type="ChEBI" id="CHEBI:17712"/>
        <dbReference type="ChEBI" id="CHEBI:57540"/>
        <dbReference type="ChEBI" id="CHEBI:57945"/>
        <dbReference type="EC" id="1.17.1.4"/>
    </reaction>
</comment>
<dbReference type="InterPro" id="IPR002346">
    <property type="entry name" value="Mopterin_DH_FAD-bd"/>
</dbReference>
<dbReference type="InterPro" id="IPR016167">
    <property type="entry name" value="FAD-bd_PCMH_sub1"/>
</dbReference>
<evidence type="ECO:0000256" key="5">
    <source>
        <dbReference type="ARBA" id="ARBA00013123"/>
    </source>
</evidence>
<dbReference type="Gene3D" id="3.30.365.10">
    <property type="entry name" value="Aldehyde oxidase/xanthine dehydrogenase, molybdopterin binding domain"/>
    <property type="match status" value="1"/>
</dbReference>
<dbReference type="SUPFAM" id="SSF47741">
    <property type="entry name" value="CO dehydrogenase ISP C-domain like"/>
    <property type="match status" value="1"/>
</dbReference>
<dbReference type="InterPro" id="IPR000674">
    <property type="entry name" value="Ald_Oxase/Xan_DH_a/b"/>
</dbReference>
<keyword evidence="6" id="KW-0500">Molybdenum</keyword>
<evidence type="ECO:0000256" key="10">
    <source>
        <dbReference type="ARBA" id="ARBA00022827"/>
    </source>
</evidence>
<comment type="catalytic activity">
    <reaction evidence="17">
        <text>xanthine + NAD(+) + H2O = urate + NADH + H(+)</text>
        <dbReference type="Rhea" id="RHEA:16669"/>
        <dbReference type="ChEBI" id="CHEBI:15377"/>
        <dbReference type="ChEBI" id="CHEBI:15378"/>
        <dbReference type="ChEBI" id="CHEBI:17712"/>
        <dbReference type="ChEBI" id="CHEBI:17775"/>
        <dbReference type="ChEBI" id="CHEBI:57540"/>
        <dbReference type="ChEBI" id="CHEBI:57945"/>
        <dbReference type="EC" id="1.17.1.4"/>
    </reaction>
</comment>
<dbReference type="SMART" id="SM01092">
    <property type="entry name" value="CO_deh_flav_C"/>
    <property type="match status" value="1"/>
</dbReference>
<dbReference type="InterPro" id="IPR036884">
    <property type="entry name" value="2Fe-2S-bd_dom_sf"/>
</dbReference>
<dbReference type="SUPFAM" id="SSF56176">
    <property type="entry name" value="FAD-binding/transporter-associated domain-like"/>
    <property type="match status" value="1"/>
</dbReference>
<dbReference type="InterPro" id="IPR036318">
    <property type="entry name" value="FAD-bd_PCMH-like_sf"/>
</dbReference>
<dbReference type="PROSITE" id="PS00197">
    <property type="entry name" value="2FE2S_FER_1"/>
    <property type="match status" value="1"/>
</dbReference>
<dbReference type="Pfam" id="PF03450">
    <property type="entry name" value="CO_deh_flav_C"/>
    <property type="match status" value="1"/>
</dbReference>
<dbReference type="InterPro" id="IPR012675">
    <property type="entry name" value="Beta-grasp_dom_sf"/>
</dbReference>
<dbReference type="InterPro" id="IPR006058">
    <property type="entry name" value="2Fe2S_fd_BS"/>
</dbReference>
<keyword evidence="8" id="KW-0001">2Fe-2S</keyword>
<evidence type="ECO:0000256" key="13">
    <source>
        <dbReference type="ARBA" id="ARBA00023014"/>
    </source>
</evidence>
<dbReference type="AlphaFoldDB" id="A0ABD2MW07"/>